<comment type="caution">
    <text evidence="1">The sequence shown here is derived from an EMBL/GenBank/DDBJ whole genome shotgun (WGS) entry which is preliminary data.</text>
</comment>
<dbReference type="EMBL" id="JBCHKQ010000002">
    <property type="protein sequence ID" value="MEM5947902.1"/>
    <property type="molecule type" value="Genomic_DNA"/>
</dbReference>
<dbReference type="Proteomes" id="UP001466331">
    <property type="component" value="Unassembled WGS sequence"/>
</dbReference>
<reference evidence="1 2" key="1">
    <citation type="submission" date="2024-03" db="EMBL/GenBank/DDBJ databases">
        <title>Ignisphaera cupida sp. nov., a hyperthermophilic hydrolytic archaeon from a hot spring of Kamchatka, and proposal of Ignisphaeraceae fam. nov.</title>
        <authorList>
            <person name="Podosokorskaya O.A."/>
            <person name="Elcheninov A.G."/>
            <person name="Maltseva A.I."/>
            <person name="Zayulina K.S."/>
            <person name="Novikov A."/>
            <person name="Merkel A.Y."/>
        </authorList>
    </citation>
    <scope>NUCLEOTIDE SEQUENCE [LARGE SCALE GENOMIC DNA]</scope>
    <source>
        <strain evidence="1 2">38H-sp</strain>
    </source>
</reference>
<sequence>MYARHGRKYLLAKKRWELIRLLQYDTDFLKTSFKILSRLLVLYQDMCLRLPYIEKEEQKQEMEAINQLAEKSNIEFLLHEIPIVMKELEDITQSLNYMRIYCKTF</sequence>
<proteinExistence type="predicted"/>
<evidence type="ECO:0000313" key="2">
    <source>
        <dbReference type="Proteomes" id="UP001466331"/>
    </source>
</evidence>
<keyword evidence="2" id="KW-1185">Reference proteome</keyword>
<name>A0ABU9UB62_9SPIR</name>
<gene>
    <name evidence="1" type="ORF">WKV44_05035</name>
</gene>
<protein>
    <submittedName>
        <fullName evidence="1">Uncharacterized protein</fullName>
    </submittedName>
</protein>
<accession>A0ABU9UB62</accession>
<evidence type="ECO:0000313" key="1">
    <source>
        <dbReference type="EMBL" id="MEM5947902.1"/>
    </source>
</evidence>
<dbReference type="RefSeq" id="WP_420069349.1">
    <property type="nucleotide sequence ID" value="NZ_JBCHKQ010000002.1"/>
</dbReference>
<organism evidence="1 2">
    <name type="scientific">Rarispira pelagica</name>
    <dbReference type="NCBI Taxonomy" id="3141764"/>
    <lineage>
        <taxon>Bacteria</taxon>
        <taxon>Pseudomonadati</taxon>
        <taxon>Spirochaetota</taxon>
        <taxon>Spirochaetia</taxon>
        <taxon>Winmispirales</taxon>
        <taxon>Winmispiraceae</taxon>
        <taxon>Rarispira</taxon>
    </lineage>
</organism>